<dbReference type="PANTHER" id="PTHR47866">
    <property type="entry name" value="HYDROXYPROLINE-RICH GLYCOPROTEIN FAMILY PROTEIN"/>
    <property type="match status" value="1"/>
</dbReference>
<sequence length="382" mass="41362">MAGNQLSGDGLASNLAGMSKTQLYDIMCQMKLLIDQNQQQARDILVHNPLLTRALFQAQIMLGMVQPSSNAVPSVQPQSSQQSSLHVKQSNVHVANAAPSQTGLQDQANMSQTAPVRKQQQNQPPMPISSTPVQGILSQSVQPAEQSRGHFIPQATQMQHPKSSQVPNMPSLPLNSGSLPPSAHHPPLPPMPGHLQQQMQTTGVSHHMPQPPLPAQPRPPIQMPYQPQVSSNVNFQNAGIRQMHPPQPMFHPSSRPSGAMGPYSQGQPPLSNQPSHQQIYQGGGTHLGSDFSNQGGSNMQMDRGSSWPHAPRDNSSGAQLPTLPPLGPGPMPVGNQPRPPPLAPDVEQALIQQVMSLTQEQINLLPPEQRQQVLQLQQMLRQ</sequence>
<dbReference type="Pfam" id="PF14304">
    <property type="entry name" value="CSTF_C"/>
    <property type="match status" value="1"/>
</dbReference>
<evidence type="ECO:0000259" key="2">
    <source>
        <dbReference type="Pfam" id="PF14304"/>
    </source>
</evidence>
<feature type="compositionally biased region" description="Pro residues" evidence="1">
    <location>
        <begin position="183"/>
        <end position="192"/>
    </location>
</feature>
<reference evidence="4" key="1">
    <citation type="submission" date="2024-03" db="EMBL/GenBank/DDBJ databases">
        <title>WGS assembly of Saponaria officinalis var. Norfolk2.</title>
        <authorList>
            <person name="Jenkins J."/>
            <person name="Shu S."/>
            <person name="Grimwood J."/>
            <person name="Barry K."/>
            <person name="Goodstein D."/>
            <person name="Schmutz J."/>
            <person name="Leebens-Mack J."/>
            <person name="Osbourn A."/>
        </authorList>
    </citation>
    <scope>NUCLEOTIDE SEQUENCE [LARGE SCALE GENOMIC DNA]</scope>
    <source>
        <strain evidence="4">JIC</strain>
    </source>
</reference>
<dbReference type="InterPro" id="IPR038192">
    <property type="entry name" value="CSTF_C_sf"/>
</dbReference>
<dbReference type="InterPro" id="IPR026896">
    <property type="entry name" value="CSTF_C"/>
</dbReference>
<protein>
    <submittedName>
        <fullName evidence="4">Uncharacterized protein</fullName>
    </submittedName>
</protein>
<dbReference type="PANTHER" id="PTHR47866:SF2">
    <property type="entry name" value="HYDROXYPROLINE-RICH GLYCOPROTEIN FAMILY PROTEIN"/>
    <property type="match status" value="1"/>
</dbReference>
<feature type="compositionally biased region" description="Polar residues" evidence="1">
    <location>
        <begin position="290"/>
        <end position="300"/>
    </location>
</feature>
<dbReference type="Gene3D" id="1.10.20.70">
    <property type="entry name" value="Transcription termination and cleavage factor, C-terminal domain"/>
    <property type="match status" value="1"/>
</dbReference>
<feature type="compositionally biased region" description="Polar residues" evidence="1">
    <location>
        <begin position="85"/>
        <end position="145"/>
    </location>
</feature>
<gene>
    <name evidence="4" type="ORF">RND81_10G196700</name>
</gene>
<keyword evidence="5" id="KW-1185">Reference proteome</keyword>
<dbReference type="Proteomes" id="UP001443914">
    <property type="component" value="Unassembled WGS sequence"/>
</dbReference>
<accession>A0AAW1I6Q8</accession>
<feature type="domain" description="Transcription termination and cleavage factor C-terminal" evidence="2">
    <location>
        <begin position="348"/>
        <end position="382"/>
    </location>
</feature>
<evidence type="ECO:0000259" key="3">
    <source>
        <dbReference type="Pfam" id="PF14327"/>
    </source>
</evidence>
<dbReference type="Pfam" id="PF14327">
    <property type="entry name" value="CSTF2_hinge"/>
    <property type="match status" value="1"/>
</dbReference>
<evidence type="ECO:0000313" key="5">
    <source>
        <dbReference type="Proteomes" id="UP001443914"/>
    </source>
</evidence>
<evidence type="ECO:0000313" key="4">
    <source>
        <dbReference type="EMBL" id="KAK9684252.1"/>
    </source>
</evidence>
<dbReference type="AlphaFoldDB" id="A0AAW1I6Q8"/>
<feature type="domain" description="Cleavage stimulation factor subunit 2 hinge" evidence="3">
    <location>
        <begin position="5"/>
        <end position="68"/>
    </location>
</feature>
<feature type="region of interest" description="Disordered" evidence="1">
    <location>
        <begin position="240"/>
        <end position="346"/>
    </location>
</feature>
<feature type="compositionally biased region" description="Polar residues" evidence="1">
    <location>
        <begin position="154"/>
        <end position="168"/>
    </location>
</feature>
<proteinExistence type="predicted"/>
<feature type="compositionally biased region" description="Pro residues" evidence="1">
    <location>
        <begin position="322"/>
        <end position="343"/>
    </location>
</feature>
<feature type="compositionally biased region" description="Polar residues" evidence="1">
    <location>
        <begin position="264"/>
        <end position="280"/>
    </location>
</feature>
<comment type="caution">
    <text evidence="4">The sequence shown here is derived from an EMBL/GenBank/DDBJ whole genome shotgun (WGS) entry which is preliminary data.</text>
</comment>
<dbReference type="GO" id="GO:0031124">
    <property type="term" value="P:mRNA 3'-end processing"/>
    <property type="evidence" value="ECO:0007669"/>
    <property type="project" value="InterPro"/>
</dbReference>
<dbReference type="EMBL" id="JBDFQZ010000010">
    <property type="protein sequence ID" value="KAK9684252.1"/>
    <property type="molecule type" value="Genomic_DNA"/>
</dbReference>
<evidence type="ECO:0000256" key="1">
    <source>
        <dbReference type="SAM" id="MobiDB-lite"/>
    </source>
</evidence>
<name>A0AAW1I6Q8_SAPOF</name>
<organism evidence="4 5">
    <name type="scientific">Saponaria officinalis</name>
    <name type="common">Common soapwort</name>
    <name type="synonym">Lychnis saponaria</name>
    <dbReference type="NCBI Taxonomy" id="3572"/>
    <lineage>
        <taxon>Eukaryota</taxon>
        <taxon>Viridiplantae</taxon>
        <taxon>Streptophyta</taxon>
        <taxon>Embryophyta</taxon>
        <taxon>Tracheophyta</taxon>
        <taxon>Spermatophyta</taxon>
        <taxon>Magnoliopsida</taxon>
        <taxon>eudicotyledons</taxon>
        <taxon>Gunneridae</taxon>
        <taxon>Pentapetalae</taxon>
        <taxon>Caryophyllales</taxon>
        <taxon>Caryophyllaceae</taxon>
        <taxon>Caryophylleae</taxon>
        <taxon>Saponaria</taxon>
    </lineage>
</organism>
<dbReference type="InterPro" id="IPR025742">
    <property type="entry name" value="CSTF2_hinge"/>
</dbReference>
<feature type="compositionally biased region" description="Low complexity" evidence="1">
    <location>
        <begin position="69"/>
        <end position="84"/>
    </location>
</feature>
<feature type="compositionally biased region" description="Pro residues" evidence="1">
    <location>
        <begin position="209"/>
        <end position="222"/>
    </location>
</feature>
<feature type="region of interest" description="Disordered" evidence="1">
    <location>
        <begin position="69"/>
        <end position="227"/>
    </location>
</feature>
<feature type="compositionally biased region" description="Low complexity" evidence="1">
    <location>
        <begin position="171"/>
        <end position="182"/>
    </location>
</feature>